<feature type="compositionally biased region" description="Low complexity" evidence="1">
    <location>
        <begin position="29"/>
        <end position="48"/>
    </location>
</feature>
<accession>A0AAN5C629</accession>
<feature type="region of interest" description="Disordered" evidence="1">
    <location>
        <begin position="29"/>
        <end position="55"/>
    </location>
</feature>
<name>A0AAN5C629_9BILA</name>
<protein>
    <submittedName>
        <fullName evidence="2">Uncharacterized protein</fullName>
    </submittedName>
</protein>
<evidence type="ECO:0000313" key="3">
    <source>
        <dbReference type="Proteomes" id="UP001328107"/>
    </source>
</evidence>
<dbReference type="EMBL" id="BTRK01000001">
    <property type="protein sequence ID" value="GMR32045.1"/>
    <property type="molecule type" value="Genomic_DNA"/>
</dbReference>
<evidence type="ECO:0000256" key="1">
    <source>
        <dbReference type="SAM" id="MobiDB-lite"/>
    </source>
</evidence>
<keyword evidence="3" id="KW-1185">Reference proteome</keyword>
<comment type="caution">
    <text evidence="2">The sequence shown here is derived from an EMBL/GenBank/DDBJ whole genome shotgun (WGS) entry which is preliminary data.</text>
</comment>
<feature type="region of interest" description="Disordered" evidence="1">
    <location>
        <begin position="74"/>
        <end position="117"/>
    </location>
</feature>
<sequence>LTAPIDRSIVSLGRITVVFTDVLQTLVYNTSPGTGNGSSNGNSGSGTSRARQRKPSAIRVIVSRLSASIASMTDTADQEDEMHLLASSSSDDVDPLISHPDPSSQLEIPDAPRRGSASSVTVTRALFPLHLPHLSRVNSF</sequence>
<gene>
    <name evidence="2" type="ORF">PMAYCL1PPCAC_02240</name>
</gene>
<dbReference type="Proteomes" id="UP001328107">
    <property type="component" value="Unassembled WGS sequence"/>
</dbReference>
<dbReference type="AlphaFoldDB" id="A0AAN5C629"/>
<organism evidence="2 3">
    <name type="scientific">Pristionchus mayeri</name>
    <dbReference type="NCBI Taxonomy" id="1317129"/>
    <lineage>
        <taxon>Eukaryota</taxon>
        <taxon>Metazoa</taxon>
        <taxon>Ecdysozoa</taxon>
        <taxon>Nematoda</taxon>
        <taxon>Chromadorea</taxon>
        <taxon>Rhabditida</taxon>
        <taxon>Rhabditina</taxon>
        <taxon>Diplogasteromorpha</taxon>
        <taxon>Diplogasteroidea</taxon>
        <taxon>Neodiplogasteridae</taxon>
        <taxon>Pristionchus</taxon>
    </lineage>
</organism>
<reference evidence="3" key="1">
    <citation type="submission" date="2022-10" db="EMBL/GenBank/DDBJ databases">
        <title>Genome assembly of Pristionchus species.</title>
        <authorList>
            <person name="Yoshida K."/>
            <person name="Sommer R.J."/>
        </authorList>
    </citation>
    <scope>NUCLEOTIDE SEQUENCE [LARGE SCALE GENOMIC DNA]</scope>
    <source>
        <strain evidence="3">RS5460</strain>
    </source>
</reference>
<feature type="non-terminal residue" evidence="2">
    <location>
        <position position="1"/>
    </location>
</feature>
<proteinExistence type="predicted"/>
<evidence type="ECO:0000313" key="2">
    <source>
        <dbReference type="EMBL" id="GMR32045.1"/>
    </source>
</evidence>